<dbReference type="PANTHER" id="PTHR43519:SF1">
    <property type="entry name" value="ATP-DEPENDENT RNA HELICASE HRPB"/>
    <property type="match status" value="1"/>
</dbReference>
<dbReference type="RefSeq" id="WP_021103766.1">
    <property type="nucleotide sequence ID" value="NZ_AOSS01000120.1"/>
</dbReference>
<feature type="domain" description="Helicase ATP-binding" evidence="6">
    <location>
        <begin position="26"/>
        <end position="195"/>
    </location>
</feature>
<feature type="compositionally biased region" description="Low complexity" evidence="5">
    <location>
        <begin position="589"/>
        <end position="598"/>
    </location>
</feature>
<dbReference type="Gene3D" id="1.20.120.1080">
    <property type="match status" value="1"/>
</dbReference>
<dbReference type="Proteomes" id="UP000016307">
    <property type="component" value="Unassembled WGS sequence"/>
</dbReference>
<dbReference type="PATRIC" id="fig|1160719.4.peg.729"/>
<evidence type="ECO:0000313" key="11">
    <source>
        <dbReference type="Proteomes" id="UP000094467"/>
    </source>
</evidence>
<dbReference type="Gene3D" id="3.40.50.300">
    <property type="entry name" value="P-loop containing nucleotide triphosphate hydrolases"/>
    <property type="match status" value="2"/>
</dbReference>
<evidence type="ECO:0000313" key="9">
    <source>
        <dbReference type="EMBL" id="OCT42016.1"/>
    </source>
</evidence>
<dbReference type="GO" id="GO:0005524">
    <property type="term" value="F:ATP binding"/>
    <property type="evidence" value="ECO:0007669"/>
    <property type="project" value="UniProtKB-KW"/>
</dbReference>
<dbReference type="EMBL" id="JNBU01000058">
    <property type="protein sequence ID" value="OCT42016.1"/>
    <property type="molecule type" value="Genomic_DNA"/>
</dbReference>
<sequence length="958" mass="100125">MTADSVPIDLQHIGAGLPISRYRADLEAGLADGAMVVQAPPGTGKTTFVPPLVASLLATGAAGDARPNGARPDGGSTGRVIVTQPRRMAARAAARHLCQLTGTRPGQVAAHTVRGESTLAPSTRIEFVTTGVLVRRLLTDPELGGVDAVVLDEVHERHLDSDLLVAMLCELVQLRDDLRLVAMSATLEAERWSDLLTRGTGRRVATVQVPSVLHPLEVRWAPFGAPATDGTRVDRRFLDHVSRQTCQAITTLTSDPGTGNTCGFGDEGAREPHADNGPGASGTDAPLCALVFLPGAWEVEQVAAHLRTALPQVEVMTLTGSMSLRDQDQVLTAPTRPRVVVATSIAESSLTVPGVRLVIDSGLAREPRLDRGRGMTGLVTVRESRAAAIQRSGRAARLGPGVAVRCLAAEDWTGMDAEPAPEIRHADLTGPLLTLSCWGAPCGEGMALPDPLPPDQVRDAVEQLRVMGAVDEQGRPTRWGRRLALVPTSPALARGLLTGAQMVGARAAAQTVAALELGERAAEADLPGLVHALRSGNHRASPQWRVQVRRLEQIARDQGSQQPGTAGASSAQPGRTEPGPTEHGRAGDAAGPTPYGAASPGGGSAGDADDAVALVVALARPQNVARQRGAGSRNYLLASGTAADLPVGSPLTGAQWLAVADVSRTTRRGQSGAVIRSAAPLAPERAMQAAQGLEVTEEIATWQDGAGRSGGGKVQGRLVHRLGAIELSSTPITVGGQAARDAVVAALHEHGLGVDGHGVLTWSASADMLRRRLGVLHRVMGAGVMGAGADNAGSAGGGWPDVGEAALIDRAREWIDLDAVAAGRPFSPAAGLRALLPWPQASHLDDLVPETIEVPTGSHIRLAYPEVGDDSPPVLAVKLQECFGWTTTPVICDGRLPVLLHLLSPARRPLAVTDDLASFWANVYPQVRAENRGRYIKHPWPEDPLTATPMRGTTRSGR</sequence>
<dbReference type="SUPFAM" id="SSF52540">
    <property type="entry name" value="P-loop containing nucleoside triphosphate hydrolases"/>
    <property type="match status" value="1"/>
</dbReference>
<evidence type="ECO:0000259" key="6">
    <source>
        <dbReference type="PROSITE" id="PS51192"/>
    </source>
</evidence>
<reference evidence="9 11" key="2">
    <citation type="submission" date="2014-05" db="EMBL/GenBank/DDBJ databases">
        <authorList>
            <person name="Jahns A.C."/>
            <person name="Eilers H."/>
            <person name="Alexeyev O.A."/>
        </authorList>
    </citation>
    <scope>NUCLEOTIDE SEQUENCE [LARGE SCALE GENOMIC DNA]</scope>
    <source>
        <strain evidence="9 11">DSM 20700</strain>
    </source>
</reference>
<reference evidence="8 10" key="1">
    <citation type="journal article" date="2013" name="BMC Genomics">
        <title>Comparative genomics reveals distinct host-interacting traits of three major human-associated propionibacteria.</title>
        <authorList>
            <person name="Mak T.N."/>
            <person name="Schmid M."/>
            <person name="Brzuszkiewicz E."/>
            <person name="Zeng G."/>
            <person name="Meyer R."/>
            <person name="Sfanos K.S."/>
            <person name="Brinkmann V."/>
            <person name="Meyer T.F."/>
            <person name="Bruggemann H."/>
        </authorList>
    </citation>
    <scope>NUCLEOTIDE SEQUENCE [LARGE SCALE GENOMIC DNA]</scope>
    <source>
        <strain evidence="8 10">DSM 20700</strain>
    </source>
</reference>
<evidence type="ECO:0000259" key="7">
    <source>
        <dbReference type="PROSITE" id="PS51194"/>
    </source>
</evidence>
<dbReference type="AlphaFoldDB" id="U1FDC9"/>
<dbReference type="GO" id="GO:0003676">
    <property type="term" value="F:nucleic acid binding"/>
    <property type="evidence" value="ECO:0007669"/>
    <property type="project" value="InterPro"/>
</dbReference>
<dbReference type="InterPro" id="IPR011545">
    <property type="entry name" value="DEAD/DEAH_box_helicase_dom"/>
</dbReference>
<dbReference type="InterPro" id="IPR014001">
    <property type="entry name" value="Helicase_ATP-bd"/>
</dbReference>
<feature type="compositionally biased region" description="Polar residues" evidence="5">
    <location>
        <begin position="558"/>
        <end position="573"/>
    </location>
</feature>
<dbReference type="InterPro" id="IPR027417">
    <property type="entry name" value="P-loop_NTPase"/>
</dbReference>
<dbReference type="Pfam" id="PF00270">
    <property type="entry name" value="DEAD"/>
    <property type="match status" value="1"/>
</dbReference>
<name>U1FDC9_9ACTN</name>
<keyword evidence="2" id="KW-0378">Hydrolase</keyword>
<comment type="caution">
    <text evidence="8">The sequence shown here is derived from an EMBL/GenBank/DDBJ whole genome shotgun (WGS) entry which is preliminary data.</text>
</comment>
<dbReference type="GO" id="GO:0004386">
    <property type="term" value="F:helicase activity"/>
    <property type="evidence" value="ECO:0007669"/>
    <property type="project" value="UniProtKB-KW"/>
</dbReference>
<evidence type="ECO:0000313" key="10">
    <source>
        <dbReference type="Proteomes" id="UP000016307"/>
    </source>
</evidence>
<evidence type="ECO:0000256" key="3">
    <source>
        <dbReference type="ARBA" id="ARBA00022806"/>
    </source>
</evidence>
<keyword evidence="4" id="KW-0067">ATP-binding</keyword>
<protein>
    <submittedName>
        <fullName evidence="8 9">Helicase</fullName>
    </submittedName>
</protein>
<keyword evidence="3 8" id="KW-0347">Helicase</keyword>
<feature type="domain" description="Helicase C-terminal" evidence="7">
    <location>
        <begin position="281"/>
        <end position="439"/>
    </location>
</feature>
<dbReference type="InterPro" id="IPR007502">
    <property type="entry name" value="Helicase-assoc_dom"/>
</dbReference>
<dbReference type="PROSITE" id="PS51194">
    <property type="entry name" value="HELICASE_CTER"/>
    <property type="match status" value="1"/>
</dbReference>
<dbReference type="Pfam" id="PF08482">
    <property type="entry name" value="HrpB_C"/>
    <property type="match status" value="1"/>
</dbReference>
<organism evidence="8 10">
    <name type="scientific">Cutibacterium granulosum DSM 20700</name>
    <dbReference type="NCBI Taxonomy" id="1160719"/>
    <lineage>
        <taxon>Bacteria</taxon>
        <taxon>Bacillati</taxon>
        <taxon>Actinomycetota</taxon>
        <taxon>Actinomycetes</taxon>
        <taxon>Propionibacteriales</taxon>
        <taxon>Propionibacteriaceae</taxon>
        <taxon>Cutibacterium</taxon>
    </lineage>
</organism>
<evidence type="ECO:0000256" key="2">
    <source>
        <dbReference type="ARBA" id="ARBA00022801"/>
    </source>
</evidence>
<evidence type="ECO:0000313" key="8">
    <source>
        <dbReference type="EMBL" id="ERF57181.1"/>
    </source>
</evidence>
<dbReference type="Pfam" id="PF00271">
    <property type="entry name" value="Helicase_C"/>
    <property type="match status" value="1"/>
</dbReference>
<dbReference type="SMART" id="SM00847">
    <property type="entry name" value="HA2"/>
    <property type="match status" value="1"/>
</dbReference>
<dbReference type="GO" id="GO:0016787">
    <property type="term" value="F:hydrolase activity"/>
    <property type="evidence" value="ECO:0007669"/>
    <property type="project" value="UniProtKB-KW"/>
</dbReference>
<evidence type="ECO:0000256" key="5">
    <source>
        <dbReference type="SAM" id="MobiDB-lite"/>
    </source>
</evidence>
<evidence type="ECO:0000256" key="4">
    <source>
        <dbReference type="ARBA" id="ARBA00022840"/>
    </source>
</evidence>
<evidence type="ECO:0000256" key="1">
    <source>
        <dbReference type="ARBA" id="ARBA00022741"/>
    </source>
</evidence>
<feature type="region of interest" description="Disordered" evidence="5">
    <location>
        <begin position="257"/>
        <end position="281"/>
    </location>
</feature>
<accession>U1FDC9</accession>
<dbReference type="SMART" id="SM00487">
    <property type="entry name" value="DEXDc"/>
    <property type="match status" value="1"/>
</dbReference>
<dbReference type="PROSITE" id="PS51192">
    <property type="entry name" value="HELICASE_ATP_BIND_1"/>
    <property type="match status" value="1"/>
</dbReference>
<dbReference type="InterPro" id="IPR001650">
    <property type="entry name" value="Helicase_C-like"/>
</dbReference>
<proteinExistence type="predicted"/>
<dbReference type="InterPro" id="IPR013689">
    <property type="entry name" value="RNA_helicase_ATP-dep_HrpB_C"/>
</dbReference>
<keyword evidence="1" id="KW-0547">Nucleotide-binding</keyword>
<dbReference type="SMART" id="SM00490">
    <property type="entry name" value="HELICc"/>
    <property type="match status" value="1"/>
</dbReference>
<keyword evidence="10" id="KW-1185">Reference proteome</keyword>
<feature type="region of interest" description="Disordered" evidence="5">
    <location>
        <begin position="555"/>
        <end position="606"/>
    </location>
</feature>
<gene>
    <name evidence="8" type="ORF">H641_03757</name>
    <name evidence="9" type="ORF">L860_13020</name>
</gene>
<dbReference type="CDD" id="cd18791">
    <property type="entry name" value="SF2_C_RHA"/>
    <property type="match status" value="1"/>
</dbReference>
<dbReference type="PANTHER" id="PTHR43519">
    <property type="entry name" value="ATP-DEPENDENT RNA HELICASE HRPB"/>
    <property type="match status" value="1"/>
</dbReference>
<dbReference type="EMBL" id="AOSS01000120">
    <property type="protein sequence ID" value="ERF57181.1"/>
    <property type="molecule type" value="Genomic_DNA"/>
</dbReference>